<sequence length="280" mass="31173">MIAIAVVVVSSAALFALDESVKERLIEADAIVFDGALRRVYHHQRLPVLPATVPAPKPNAYAWLEHDGARIIKHAMGRTPMFSRNSVGAFENSIAAGYTIIEGDLRLTTDGDLVCFHGEDAKPISTKSYLKAIEKGQQAPCYFSDIANLLRAHPEVYFVVDAKDDFVATYSSILKIAPDIVRQLIPQLYDFEQIVWVRQHHFSGALFTSYLSALTTEQMFFYAKETHIEAVTLTEERALKLASVPSNISVFTHTIDDPIEAGRFLQRGFKGVYSNELPPT</sequence>
<name>A0A2N3L6S0_9PROT</name>
<accession>A0A2N3L6S0</accession>
<dbReference type="GO" id="GO:0008081">
    <property type="term" value="F:phosphoric diester hydrolase activity"/>
    <property type="evidence" value="ECO:0007669"/>
    <property type="project" value="InterPro"/>
</dbReference>
<evidence type="ECO:0000313" key="2">
    <source>
        <dbReference type="EMBL" id="PKR58524.1"/>
    </source>
</evidence>
<evidence type="ECO:0000259" key="1">
    <source>
        <dbReference type="Pfam" id="PF03009"/>
    </source>
</evidence>
<dbReference type="RefSeq" id="WP_101302494.1">
    <property type="nucleotide sequence ID" value="NZ_NXGX01000004.1"/>
</dbReference>
<proteinExistence type="predicted"/>
<reference evidence="2 3" key="1">
    <citation type="submission" date="2017-09" db="EMBL/GenBank/DDBJ databases">
        <title>Biodiversity and function of Thalassospira species in the particle-attached aromatic-hydrocarbon-degrading consortia from the surface seawater of the China South Sea.</title>
        <authorList>
            <person name="Dong C."/>
            <person name="Lai Q."/>
            <person name="Shao Z."/>
        </authorList>
    </citation>
    <scope>NUCLEOTIDE SEQUENCE [LARGE SCALE GENOMIC DNA]</scope>
    <source>
        <strain evidence="2 3">139Z-12</strain>
    </source>
</reference>
<evidence type="ECO:0000313" key="3">
    <source>
        <dbReference type="Proteomes" id="UP000233332"/>
    </source>
</evidence>
<comment type="caution">
    <text evidence="2">The sequence shown here is derived from an EMBL/GenBank/DDBJ whole genome shotgun (WGS) entry which is preliminary data.</text>
</comment>
<feature type="domain" description="GP-PDE" evidence="1">
    <location>
        <begin position="84"/>
        <end position="120"/>
    </location>
</feature>
<dbReference type="EMBL" id="NXGX01000004">
    <property type="protein sequence ID" value="PKR58524.1"/>
    <property type="molecule type" value="Genomic_DNA"/>
</dbReference>
<protein>
    <recommendedName>
        <fullName evidence="1">GP-PDE domain-containing protein</fullName>
    </recommendedName>
</protein>
<dbReference type="AlphaFoldDB" id="A0A2N3L6S0"/>
<keyword evidence="3" id="KW-1185">Reference proteome</keyword>
<organism evidence="2 3">
    <name type="scientific">Thalassospira lohafexi</name>
    <dbReference type="NCBI Taxonomy" id="744227"/>
    <lineage>
        <taxon>Bacteria</taxon>
        <taxon>Pseudomonadati</taxon>
        <taxon>Pseudomonadota</taxon>
        <taxon>Alphaproteobacteria</taxon>
        <taxon>Rhodospirillales</taxon>
        <taxon>Thalassospiraceae</taxon>
        <taxon>Thalassospira</taxon>
    </lineage>
</organism>
<dbReference type="Proteomes" id="UP000233332">
    <property type="component" value="Unassembled WGS sequence"/>
</dbReference>
<dbReference type="GO" id="GO:0006629">
    <property type="term" value="P:lipid metabolic process"/>
    <property type="evidence" value="ECO:0007669"/>
    <property type="project" value="InterPro"/>
</dbReference>
<dbReference type="Gene3D" id="3.20.20.190">
    <property type="entry name" value="Phosphatidylinositol (PI) phosphodiesterase"/>
    <property type="match status" value="1"/>
</dbReference>
<dbReference type="SUPFAM" id="SSF51695">
    <property type="entry name" value="PLC-like phosphodiesterases"/>
    <property type="match status" value="1"/>
</dbReference>
<dbReference type="InterPro" id="IPR017946">
    <property type="entry name" value="PLC-like_Pdiesterase_TIM-brl"/>
</dbReference>
<dbReference type="Pfam" id="PF03009">
    <property type="entry name" value="GDPD"/>
    <property type="match status" value="1"/>
</dbReference>
<gene>
    <name evidence="2" type="ORF">COO92_12420</name>
</gene>
<dbReference type="InterPro" id="IPR030395">
    <property type="entry name" value="GP_PDE_dom"/>
</dbReference>